<name>K1LHK7_9FLAO</name>
<keyword evidence="2" id="KW-1185">Reference proteome</keyword>
<gene>
    <name evidence="1" type="ORF">HMPREF9699_02114</name>
</gene>
<dbReference type="HOGENOM" id="CLU_3325015_0_0_10"/>
<reference evidence="1 2" key="1">
    <citation type="submission" date="2012-07" db="EMBL/GenBank/DDBJ databases">
        <title>The Genome Sequence of Bergeyella zoohelcum ATCC 43767.</title>
        <authorList>
            <consortium name="The Broad Institute Genome Sequencing Platform"/>
            <person name="Earl A."/>
            <person name="Ward D."/>
            <person name="Feldgarden M."/>
            <person name="Gevers D."/>
            <person name="Huys G."/>
            <person name="Walker B."/>
            <person name="Young S.K."/>
            <person name="Zeng Q."/>
            <person name="Gargeya S."/>
            <person name="Fitzgerald M."/>
            <person name="Haas B."/>
            <person name="Abouelleil A."/>
            <person name="Alvarado L."/>
            <person name="Arachchi H.M."/>
            <person name="Berlin A.M."/>
            <person name="Chapman S.B."/>
            <person name="Goldberg J."/>
            <person name="Griggs A."/>
            <person name="Gujja S."/>
            <person name="Hansen M."/>
            <person name="Howarth C."/>
            <person name="Imamovic A."/>
            <person name="Larimer J."/>
            <person name="McCowen C."/>
            <person name="Montmayeur A."/>
            <person name="Murphy C."/>
            <person name="Neiman D."/>
            <person name="Pearson M."/>
            <person name="Priest M."/>
            <person name="Roberts A."/>
            <person name="Saif S."/>
            <person name="Shea T."/>
            <person name="Sisk P."/>
            <person name="Sykes S."/>
            <person name="Wortman J."/>
            <person name="Nusbaum C."/>
            <person name="Birren B."/>
        </authorList>
    </citation>
    <scope>NUCLEOTIDE SEQUENCE [LARGE SCALE GENOMIC DNA]</scope>
    <source>
        <strain evidence="1 2">ATCC 43767</strain>
    </source>
</reference>
<dbReference type="EMBL" id="AGYA01000039">
    <property type="protein sequence ID" value="EKB54131.1"/>
    <property type="molecule type" value="Genomic_DNA"/>
</dbReference>
<dbReference type="Proteomes" id="UP000006085">
    <property type="component" value="Unassembled WGS sequence"/>
</dbReference>
<evidence type="ECO:0000313" key="1">
    <source>
        <dbReference type="EMBL" id="EKB54131.1"/>
    </source>
</evidence>
<dbReference type="AlphaFoldDB" id="K1LHK7"/>
<sequence>MKTIYYEYPKEIREKDVVAIRYKLVNFVPYQKGISIER</sequence>
<comment type="caution">
    <text evidence="1">The sequence shown here is derived from an EMBL/GenBank/DDBJ whole genome shotgun (WGS) entry which is preliminary data.</text>
</comment>
<accession>K1LHK7</accession>
<proteinExistence type="predicted"/>
<organism evidence="1 2">
    <name type="scientific">Bergeyella zoohelcum ATCC 43767</name>
    <dbReference type="NCBI Taxonomy" id="883096"/>
    <lineage>
        <taxon>Bacteria</taxon>
        <taxon>Pseudomonadati</taxon>
        <taxon>Bacteroidota</taxon>
        <taxon>Flavobacteriia</taxon>
        <taxon>Flavobacteriales</taxon>
        <taxon>Weeksellaceae</taxon>
        <taxon>Bergeyella</taxon>
    </lineage>
</organism>
<protein>
    <submittedName>
        <fullName evidence="1">Uncharacterized protein</fullName>
    </submittedName>
</protein>
<evidence type="ECO:0000313" key="2">
    <source>
        <dbReference type="Proteomes" id="UP000006085"/>
    </source>
</evidence>